<gene>
    <name evidence="8 10" type="primary">cmk</name>
    <name evidence="10" type="ORF">ADICEAN_03170</name>
</gene>
<evidence type="ECO:0000256" key="3">
    <source>
        <dbReference type="ARBA" id="ARBA00022741"/>
    </source>
</evidence>
<dbReference type="GO" id="GO:0015949">
    <property type="term" value="P:nucleobase-containing small molecule interconversion"/>
    <property type="evidence" value="ECO:0007669"/>
    <property type="project" value="TreeGrafter"/>
</dbReference>
<comment type="similarity">
    <text evidence="1 8">Belongs to the cytidylate kinase family. Type 1 subfamily.</text>
</comment>
<dbReference type="InterPro" id="IPR011994">
    <property type="entry name" value="Cytidylate_kinase_dom"/>
</dbReference>
<dbReference type="eggNOG" id="COG0283">
    <property type="taxonomic scope" value="Bacteria"/>
</dbReference>
<dbReference type="GO" id="GO:0005829">
    <property type="term" value="C:cytosol"/>
    <property type="evidence" value="ECO:0007669"/>
    <property type="project" value="TreeGrafter"/>
</dbReference>
<dbReference type="CDD" id="cd02020">
    <property type="entry name" value="CMPK"/>
    <property type="match status" value="1"/>
</dbReference>
<dbReference type="PATRIC" id="fig|1279009.4.peg.3218"/>
<protein>
    <recommendedName>
        <fullName evidence="8">Cytidylate kinase</fullName>
        <shortName evidence="8">CK</shortName>
        <ecNumber evidence="8">2.7.4.25</ecNumber>
    </recommendedName>
    <alternativeName>
        <fullName evidence="8">Cytidine monophosphate kinase</fullName>
        <shortName evidence="8">CMP kinase</shortName>
    </alternativeName>
</protein>
<dbReference type="AlphaFoldDB" id="M7NT75"/>
<dbReference type="GO" id="GO:0005524">
    <property type="term" value="F:ATP binding"/>
    <property type="evidence" value="ECO:0007669"/>
    <property type="project" value="UniProtKB-UniRule"/>
</dbReference>
<comment type="catalytic activity">
    <reaction evidence="7 8">
        <text>CMP + ATP = CDP + ADP</text>
        <dbReference type="Rhea" id="RHEA:11600"/>
        <dbReference type="ChEBI" id="CHEBI:30616"/>
        <dbReference type="ChEBI" id="CHEBI:58069"/>
        <dbReference type="ChEBI" id="CHEBI:60377"/>
        <dbReference type="ChEBI" id="CHEBI:456216"/>
        <dbReference type="EC" id="2.7.4.25"/>
    </reaction>
</comment>
<dbReference type="Pfam" id="PF02224">
    <property type="entry name" value="Cytidylate_kin"/>
    <property type="match status" value="1"/>
</dbReference>
<dbReference type="NCBIfam" id="TIGR00017">
    <property type="entry name" value="cmk"/>
    <property type="match status" value="1"/>
</dbReference>
<evidence type="ECO:0000256" key="7">
    <source>
        <dbReference type="ARBA" id="ARBA00048478"/>
    </source>
</evidence>
<evidence type="ECO:0000256" key="4">
    <source>
        <dbReference type="ARBA" id="ARBA00022777"/>
    </source>
</evidence>
<evidence type="ECO:0000313" key="10">
    <source>
        <dbReference type="EMBL" id="EMR01684.1"/>
    </source>
</evidence>
<evidence type="ECO:0000256" key="6">
    <source>
        <dbReference type="ARBA" id="ARBA00047615"/>
    </source>
</evidence>
<accession>M7NT75</accession>
<dbReference type="Proteomes" id="UP000011910">
    <property type="component" value="Unassembled WGS sequence"/>
</dbReference>
<dbReference type="GO" id="GO:0036431">
    <property type="term" value="F:dCMP kinase activity"/>
    <property type="evidence" value="ECO:0007669"/>
    <property type="project" value="InterPro"/>
</dbReference>
<feature type="domain" description="Cytidylate kinase" evidence="9">
    <location>
        <begin position="6"/>
        <end position="221"/>
    </location>
</feature>
<dbReference type="OrthoDB" id="9807434at2"/>
<dbReference type="EMBL" id="AODQ01000096">
    <property type="protein sequence ID" value="EMR01684.1"/>
    <property type="molecule type" value="Genomic_DNA"/>
</dbReference>
<evidence type="ECO:0000259" key="9">
    <source>
        <dbReference type="Pfam" id="PF02224"/>
    </source>
</evidence>
<dbReference type="GO" id="GO:0006220">
    <property type="term" value="P:pyrimidine nucleotide metabolic process"/>
    <property type="evidence" value="ECO:0007669"/>
    <property type="project" value="UniProtKB-UniRule"/>
</dbReference>
<evidence type="ECO:0000256" key="8">
    <source>
        <dbReference type="HAMAP-Rule" id="MF_00238"/>
    </source>
</evidence>
<dbReference type="GO" id="GO:0036430">
    <property type="term" value="F:CMP kinase activity"/>
    <property type="evidence" value="ECO:0007669"/>
    <property type="project" value="RHEA"/>
</dbReference>
<name>M7NT75_9BACT</name>
<proteinExistence type="inferred from homology"/>
<dbReference type="PANTHER" id="PTHR21299:SF2">
    <property type="entry name" value="CYTIDYLATE KINASE"/>
    <property type="match status" value="1"/>
</dbReference>
<comment type="subcellular location">
    <subcellularLocation>
        <location evidence="8">Cytoplasm</location>
    </subcellularLocation>
</comment>
<dbReference type="HAMAP" id="MF_00238">
    <property type="entry name" value="Cytidyl_kinase_type1"/>
    <property type="match status" value="1"/>
</dbReference>
<keyword evidence="5 8" id="KW-0067">ATP-binding</keyword>
<keyword evidence="2 8" id="KW-0808">Transferase</keyword>
<dbReference type="SUPFAM" id="SSF52540">
    <property type="entry name" value="P-loop containing nucleoside triphosphate hydrolases"/>
    <property type="match status" value="1"/>
</dbReference>
<evidence type="ECO:0000313" key="11">
    <source>
        <dbReference type="Proteomes" id="UP000011910"/>
    </source>
</evidence>
<feature type="binding site" evidence="8">
    <location>
        <begin position="10"/>
        <end position="18"/>
    </location>
    <ligand>
        <name>ATP</name>
        <dbReference type="ChEBI" id="CHEBI:30616"/>
    </ligand>
</feature>
<reference evidence="10 11" key="1">
    <citation type="journal article" date="2013" name="Genome Announc.">
        <title>Draft Genome Sequence of Cesiribacter andamanensis Strain AMV16T, Isolated from a Soil Sample from a Mud Volcano in the Andaman Islands, India.</title>
        <authorList>
            <person name="Shivaji S."/>
            <person name="Ara S."/>
            <person name="Begum Z."/>
            <person name="Srinivas T.N."/>
            <person name="Singh A."/>
            <person name="Kumar Pinnaka A."/>
        </authorList>
    </citation>
    <scope>NUCLEOTIDE SEQUENCE [LARGE SCALE GENOMIC DNA]</scope>
    <source>
        <strain evidence="10 11">AMV16</strain>
    </source>
</reference>
<dbReference type="InterPro" id="IPR003136">
    <property type="entry name" value="Cytidylate_kin"/>
</dbReference>
<keyword evidence="11" id="KW-1185">Reference proteome</keyword>
<dbReference type="InterPro" id="IPR027417">
    <property type="entry name" value="P-loop_NTPase"/>
</dbReference>
<evidence type="ECO:0000256" key="2">
    <source>
        <dbReference type="ARBA" id="ARBA00022679"/>
    </source>
</evidence>
<dbReference type="EC" id="2.7.4.25" evidence="8"/>
<organism evidence="10 11">
    <name type="scientific">Cesiribacter andamanensis AMV16</name>
    <dbReference type="NCBI Taxonomy" id="1279009"/>
    <lineage>
        <taxon>Bacteria</taxon>
        <taxon>Pseudomonadati</taxon>
        <taxon>Bacteroidota</taxon>
        <taxon>Cytophagia</taxon>
        <taxon>Cytophagales</taxon>
        <taxon>Cesiribacteraceae</taxon>
        <taxon>Cesiribacter</taxon>
    </lineage>
</organism>
<sequence length="233" mass="26438">MKKIVIAIDGYSACGKSSTAKRVAAQLNYAYIDTGAMYRAVTYYFLQHFVNPTNPKAVEQALKTIGIEFHYNPKTGENETYLNGLNVEKEIRGMEVSERVSEVSTLPRVRSCMVELQRKMGKKKGVVMDGRDIGTTVFPDAELKIFMTADFNERAARRQQELLEKKQLVALEAVKENLAKRDHIDTTRAESPLRKAEDAYVIDTTHTTMDEQVGMILDMARTTIHQEQLQNKE</sequence>
<dbReference type="PANTHER" id="PTHR21299">
    <property type="entry name" value="CYTIDYLATE KINASE/PANTOATE-BETA-ALANINE LIGASE"/>
    <property type="match status" value="1"/>
</dbReference>
<evidence type="ECO:0000256" key="1">
    <source>
        <dbReference type="ARBA" id="ARBA00009427"/>
    </source>
</evidence>
<comment type="catalytic activity">
    <reaction evidence="6 8">
        <text>dCMP + ATP = dCDP + ADP</text>
        <dbReference type="Rhea" id="RHEA:25094"/>
        <dbReference type="ChEBI" id="CHEBI:30616"/>
        <dbReference type="ChEBI" id="CHEBI:57566"/>
        <dbReference type="ChEBI" id="CHEBI:58593"/>
        <dbReference type="ChEBI" id="CHEBI:456216"/>
        <dbReference type="EC" id="2.7.4.25"/>
    </reaction>
</comment>
<comment type="caution">
    <text evidence="10">The sequence shown here is derived from an EMBL/GenBank/DDBJ whole genome shotgun (WGS) entry which is preliminary data.</text>
</comment>
<dbReference type="Gene3D" id="3.40.50.300">
    <property type="entry name" value="P-loop containing nucleotide triphosphate hydrolases"/>
    <property type="match status" value="1"/>
</dbReference>
<dbReference type="RefSeq" id="WP_009196553.1">
    <property type="nucleotide sequence ID" value="NZ_AODQ01000096.1"/>
</dbReference>
<keyword evidence="3 8" id="KW-0547">Nucleotide-binding</keyword>
<dbReference type="STRING" id="1279009.ADICEAN_03170"/>
<evidence type="ECO:0000256" key="5">
    <source>
        <dbReference type="ARBA" id="ARBA00022840"/>
    </source>
</evidence>
<keyword evidence="8" id="KW-0963">Cytoplasm</keyword>
<keyword evidence="4 8" id="KW-0418">Kinase</keyword>